<dbReference type="EC" id="2.7.13.3" evidence="3"/>
<dbReference type="InterPro" id="IPR003594">
    <property type="entry name" value="HATPase_dom"/>
</dbReference>
<evidence type="ECO:0000256" key="1">
    <source>
        <dbReference type="ARBA" id="ARBA00000085"/>
    </source>
</evidence>
<dbReference type="PROSITE" id="PS50109">
    <property type="entry name" value="HIS_KIN"/>
    <property type="match status" value="1"/>
</dbReference>
<proteinExistence type="predicted"/>
<dbReference type="SUPFAM" id="SSF55781">
    <property type="entry name" value="GAF domain-like"/>
    <property type="match status" value="2"/>
</dbReference>
<evidence type="ECO:0000256" key="6">
    <source>
        <dbReference type="ARBA" id="ARBA00022777"/>
    </source>
</evidence>
<keyword evidence="4" id="KW-0597">Phosphoprotein</keyword>
<dbReference type="InterPro" id="IPR000700">
    <property type="entry name" value="PAS-assoc_C"/>
</dbReference>
<dbReference type="InterPro" id="IPR003661">
    <property type="entry name" value="HisK_dim/P_dom"/>
</dbReference>
<dbReference type="PANTHER" id="PTHR43711">
    <property type="entry name" value="TWO-COMPONENT HISTIDINE KINASE"/>
    <property type="match status" value="1"/>
</dbReference>
<dbReference type="InterPro" id="IPR035965">
    <property type="entry name" value="PAS-like_dom_sf"/>
</dbReference>
<name>A0ABN0UNY1_9ACTN</name>
<evidence type="ECO:0000313" key="10">
    <source>
        <dbReference type="EMBL" id="GAA0256791.1"/>
    </source>
</evidence>
<dbReference type="Gene3D" id="1.10.287.130">
    <property type="match status" value="1"/>
</dbReference>
<dbReference type="InterPro" id="IPR036890">
    <property type="entry name" value="HATPase_C_sf"/>
</dbReference>
<accession>A0ABN0UNY1</accession>
<dbReference type="SMART" id="SM00086">
    <property type="entry name" value="PAC"/>
    <property type="match status" value="1"/>
</dbReference>
<dbReference type="Pfam" id="PF00512">
    <property type="entry name" value="HisKA"/>
    <property type="match status" value="1"/>
</dbReference>
<dbReference type="InterPro" id="IPR005467">
    <property type="entry name" value="His_kinase_dom"/>
</dbReference>
<evidence type="ECO:0000256" key="5">
    <source>
        <dbReference type="ARBA" id="ARBA00022679"/>
    </source>
</evidence>
<dbReference type="Proteomes" id="UP001500967">
    <property type="component" value="Unassembled WGS sequence"/>
</dbReference>
<reference evidence="10 11" key="1">
    <citation type="journal article" date="2019" name="Int. J. Syst. Evol. Microbiol.">
        <title>The Global Catalogue of Microorganisms (GCM) 10K type strain sequencing project: providing services to taxonomists for standard genome sequencing and annotation.</title>
        <authorList>
            <consortium name="The Broad Institute Genomics Platform"/>
            <consortium name="The Broad Institute Genome Sequencing Center for Infectious Disease"/>
            <person name="Wu L."/>
            <person name="Ma J."/>
        </authorList>
    </citation>
    <scope>NUCLEOTIDE SEQUENCE [LARGE SCALE GENOMIC DNA]</scope>
    <source>
        <strain evidence="10 11">JCM 10425</strain>
    </source>
</reference>
<dbReference type="CDD" id="cd00082">
    <property type="entry name" value="HisKA"/>
    <property type="match status" value="1"/>
</dbReference>
<dbReference type="CDD" id="cd00130">
    <property type="entry name" value="PAS"/>
    <property type="match status" value="1"/>
</dbReference>
<dbReference type="Pfam" id="PF01590">
    <property type="entry name" value="GAF"/>
    <property type="match status" value="1"/>
</dbReference>
<dbReference type="CDD" id="cd00075">
    <property type="entry name" value="HATPase"/>
    <property type="match status" value="1"/>
</dbReference>
<organism evidence="10 11">
    <name type="scientific">Cryptosporangium japonicum</name>
    <dbReference type="NCBI Taxonomy" id="80872"/>
    <lineage>
        <taxon>Bacteria</taxon>
        <taxon>Bacillati</taxon>
        <taxon>Actinomycetota</taxon>
        <taxon>Actinomycetes</taxon>
        <taxon>Cryptosporangiales</taxon>
        <taxon>Cryptosporangiaceae</taxon>
        <taxon>Cryptosporangium</taxon>
    </lineage>
</organism>
<feature type="domain" description="Histidine kinase" evidence="8">
    <location>
        <begin position="467"/>
        <end position="684"/>
    </location>
</feature>
<feature type="domain" description="PAC" evidence="9">
    <location>
        <begin position="413"/>
        <end position="463"/>
    </location>
</feature>
<keyword evidence="6" id="KW-0418">Kinase</keyword>
<keyword evidence="5" id="KW-0808">Transferase</keyword>
<dbReference type="PRINTS" id="PR00344">
    <property type="entry name" value="BCTRLSENSOR"/>
</dbReference>
<keyword evidence="7" id="KW-0902">Two-component regulatory system</keyword>
<gene>
    <name evidence="10" type="ORF">GCM10009539_47620</name>
</gene>
<dbReference type="SUPFAM" id="SSF55785">
    <property type="entry name" value="PYP-like sensor domain (PAS domain)"/>
    <property type="match status" value="1"/>
</dbReference>
<dbReference type="PANTHER" id="PTHR43711:SF1">
    <property type="entry name" value="HISTIDINE KINASE 1"/>
    <property type="match status" value="1"/>
</dbReference>
<comment type="subcellular location">
    <subcellularLocation>
        <location evidence="2">Cell membrane</location>
    </subcellularLocation>
</comment>
<dbReference type="SMART" id="SM00388">
    <property type="entry name" value="HisKA"/>
    <property type="match status" value="1"/>
</dbReference>
<evidence type="ECO:0000256" key="3">
    <source>
        <dbReference type="ARBA" id="ARBA00012438"/>
    </source>
</evidence>
<dbReference type="InterPro" id="IPR000014">
    <property type="entry name" value="PAS"/>
</dbReference>
<dbReference type="InterPro" id="IPR050736">
    <property type="entry name" value="Sensor_HK_Regulatory"/>
</dbReference>
<evidence type="ECO:0000256" key="2">
    <source>
        <dbReference type="ARBA" id="ARBA00004236"/>
    </source>
</evidence>
<dbReference type="Gene3D" id="3.30.450.40">
    <property type="match status" value="2"/>
</dbReference>
<evidence type="ECO:0000256" key="4">
    <source>
        <dbReference type="ARBA" id="ARBA00022553"/>
    </source>
</evidence>
<evidence type="ECO:0000259" key="8">
    <source>
        <dbReference type="PROSITE" id="PS50109"/>
    </source>
</evidence>
<dbReference type="SUPFAM" id="SSF47384">
    <property type="entry name" value="Homodimeric domain of signal transducing histidine kinase"/>
    <property type="match status" value="1"/>
</dbReference>
<comment type="catalytic activity">
    <reaction evidence="1">
        <text>ATP + protein L-histidine = ADP + protein N-phospho-L-histidine.</text>
        <dbReference type="EC" id="2.7.13.3"/>
    </reaction>
</comment>
<dbReference type="InterPro" id="IPR004358">
    <property type="entry name" value="Sig_transdc_His_kin-like_C"/>
</dbReference>
<evidence type="ECO:0000259" key="9">
    <source>
        <dbReference type="PROSITE" id="PS50113"/>
    </source>
</evidence>
<dbReference type="InterPro" id="IPR029016">
    <property type="entry name" value="GAF-like_dom_sf"/>
</dbReference>
<dbReference type="Gene3D" id="3.30.565.10">
    <property type="entry name" value="Histidine kinase-like ATPase, C-terminal domain"/>
    <property type="match status" value="1"/>
</dbReference>
<dbReference type="RefSeq" id="WP_344651114.1">
    <property type="nucleotide sequence ID" value="NZ_BAAAGX010000018.1"/>
</dbReference>
<dbReference type="EMBL" id="BAAAGX010000018">
    <property type="protein sequence ID" value="GAA0256791.1"/>
    <property type="molecule type" value="Genomic_DNA"/>
</dbReference>
<protein>
    <recommendedName>
        <fullName evidence="3">histidine kinase</fullName>
        <ecNumber evidence="3">2.7.13.3</ecNumber>
    </recommendedName>
</protein>
<comment type="caution">
    <text evidence="10">The sequence shown here is derived from an EMBL/GenBank/DDBJ whole genome shotgun (WGS) entry which is preliminary data.</text>
</comment>
<keyword evidence="11" id="KW-1185">Reference proteome</keyword>
<dbReference type="Gene3D" id="3.30.450.20">
    <property type="entry name" value="PAS domain"/>
    <property type="match status" value="1"/>
</dbReference>
<sequence length="685" mass="73577">MSVDTPARVHDPERLRVLTETGLLDSPSVAVLDRLTRLVSRVTGAPVALVSLVDAGRQFFVSAVGLPEPWQERRQTPLTHSFCQYVVSADAPLVISDARSDELLCTNLAIPDIGVIAYAGFPLRSPEGQPLGSFCVIDTRPRQWNEADLAVVADLAAAVESEIALRLSHTRLLRAREAEARTEQLREVQHAVATSLAEARSSADAAARTVTAVARELGWAHGEYWQLGDDEQPLVRLANWTAPGWDAADFGGGSGEIAGGAADFVAHVGVTGVPTRVPEAAAPAEATGLGLPVRSGDRVLGVLVFHHDEPLRCDPELLSRLDSVGAYLGRYVERRRADAARRAFERVVSGIDDYVWTVEITPDGALRSVFGSANESAVFGADLRSTPLDDLVDPRDAAQFAEFRGTVVAGRPGSLEARFVGTDGVTRWVWSRAVPRSEEGRRYVDGISTDVTERHRISEQRDELVALVTHELRSPITSIRGYLELVLDDEGSCSPDAERFLRIVDRKAADLQRLTDDLLDLARLDAGEISVDTRPVSLARLLGDVITDLRPAAEAKHLTIEVVSDGPIVVSADPARFRQVLTNVVSNAVKYTPDGGRVVARAGAADGIATVSVADTGIGIPADQYPRLFERFFRTSNAVQGGIKGTGLGLAITKAIVERHGGTITARPGEPCGTVFEITLPEASP</sequence>
<dbReference type="InterPro" id="IPR003018">
    <property type="entry name" value="GAF"/>
</dbReference>
<evidence type="ECO:0000256" key="7">
    <source>
        <dbReference type="ARBA" id="ARBA00023012"/>
    </source>
</evidence>
<dbReference type="SMART" id="SM00065">
    <property type="entry name" value="GAF"/>
    <property type="match status" value="1"/>
</dbReference>
<dbReference type="SMART" id="SM00387">
    <property type="entry name" value="HATPase_c"/>
    <property type="match status" value="1"/>
</dbReference>
<dbReference type="InterPro" id="IPR001610">
    <property type="entry name" value="PAC"/>
</dbReference>
<dbReference type="SUPFAM" id="SSF55874">
    <property type="entry name" value="ATPase domain of HSP90 chaperone/DNA topoisomerase II/histidine kinase"/>
    <property type="match status" value="1"/>
</dbReference>
<evidence type="ECO:0000313" key="11">
    <source>
        <dbReference type="Proteomes" id="UP001500967"/>
    </source>
</evidence>
<dbReference type="PROSITE" id="PS50113">
    <property type="entry name" value="PAC"/>
    <property type="match status" value="1"/>
</dbReference>
<dbReference type="Pfam" id="PF02518">
    <property type="entry name" value="HATPase_c"/>
    <property type="match status" value="1"/>
</dbReference>
<dbReference type="InterPro" id="IPR036097">
    <property type="entry name" value="HisK_dim/P_sf"/>
</dbReference>